<evidence type="ECO:0008006" key="3">
    <source>
        <dbReference type="Google" id="ProtNLM"/>
    </source>
</evidence>
<evidence type="ECO:0000313" key="1">
    <source>
        <dbReference type="EMBL" id="SDE17680.1"/>
    </source>
</evidence>
<name>A0A1G7ASK2_9PROT</name>
<protein>
    <recommendedName>
        <fullName evidence="3">Outer membrane protein</fullName>
    </recommendedName>
</protein>
<organism evidence="1 2">
    <name type="scientific">Kordiimonas lacus</name>
    <dbReference type="NCBI Taxonomy" id="637679"/>
    <lineage>
        <taxon>Bacteria</taxon>
        <taxon>Pseudomonadati</taxon>
        <taxon>Pseudomonadota</taxon>
        <taxon>Alphaproteobacteria</taxon>
        <taxon>Kordiimonadales</taxon>
        <taxon>Kordiimonadaceae</taxon>
        <taxon>Kordiimonas</taxon>
    </lineage>
</organism>
<dbReference type="OrthoDB" id="9776275at2"/>
<dbReference type="Gene3D" id="2.40.128.140">
    <property type="entry name" value="Outer membrane protein"/>
    <property type="match status" value="1"/>
</dbReference>
<dbReference type="EMBL" id="FNAK01000005">
    <property type="protein sequence ID" value="SDE17680.1"/>
    <property type="molecule type" value="Genomic_DNA"/>
</dbReference>
<dbReference type="STRING" id="637679.GCA_001550055_03366"/>
<reference evidence="1 2" key="1">
    <citation type="submission" date="2016-10" db="EMBL/GenBank/DDBJ databases">
        <authorList>
            <person name="de Groot N.N."/>
        </authorList>
    </citation>
    <scope>NUCLEOTIDE SEQUENCE [LARGE SCALE GENOMIC DNA]</scope>
    <source>
        <strain evidence="1 2">CGMCC 1.9109</strain>
    </source>
</reference>
<keyword evidence="2" id="KW-1185">Reference proteome</keyword>
<dbReference type="Proteomes" id="UP000183685">
    <property type="component" value="Unassembled WGS sequence"/>
</dbReference>
<evidence type="ECO:0000313" key="2">
    <source>
        <dbReference type="Proteomes" id="UP000183685"/>
    </source>
</evidence>
<proteinExistence type="predicted"/>
<dbReference type="Pfam" id="PF09982">
    <property type="entry name" value="LpxR"/>
    <property type="match status" value="1"/>
</dbReference>
<accession>A0A1G7ASK2</accession>
<sequence length="400" mass="44207">MLIDQSLPEKLDQACLKRRDLYSLCNQASGALRHKSDRILYLAALQNGNTNNQRGQGFVKQSVIKAGQAAAAMLCVLVTGSAHADSEGYARSDGNEVLTLQVENDLLFGTDENYTNGIRLSYVHRPGNTPIGDSISGFLRRFSPMARNALKSDLYYSVALGQNMYTPQDIESVDLIEDDRPYAGWTYLEFGVTVEDKTGYEAIKLDLGMVGPASLASKTQRWWHSVIGSQRPNGWPHQLPNEPGINLYYTRGHRFDPIKLSDDLSFDFTPHWGVALGNVYTYGAGGLTLRLGTNLDRDMGAPPRIQPSLPGSDHFSGDGFDIYLFAGSEVRAIARNIFLDGTWKDHEHDVNKKELLAEIQVGVVAFVGPVRMALTNAFRTSEFAGSGNHRYSAFTLSTRF</sequence>
<dbReference type="InterPro" id="IPR018707">
    <property type="entry name" value="LpxR"/>
</dbReference>
<dbReference type="AlphaFoldDB" id="A0A1G7ASK2"/>
<gene>
    <name evidence="1" type="ORF">SAMN04488071_2200</name>
</gene>
<dbReference type="InterPro" id="IPR037107">
    <property type="entry name" value="Put_OMP_sf"/>
</dbReference>